<dbReference type="HOGENOM" id="CLU_1632726_0_0_9"/>
<feature type="transmembrane region" description="Helical" evidence="6">
    <location>
        <begin position="12"/>
        <end position="30"/>
    </location>
</feature>
<dbReference type="Pfam" id="PF07963">
    <property type="entry name" value="N_methyl"/>
    <property type="match status" value="1"/>
</dbReference>
<evidence type="ECO:0000256" key="6">
    <source>
        <dbReference type="SAM" id="Phobius"/>
    </source>
</evidence>
<accession>H5XSH8</accession>
<evidence type="ECO:0000256" key="4">
    <source>
        <dbReference type="ARBA" id="ARBA00022989"/>
    </source>
</evidence>
<name>H5XSH8_9FIRM</name>
<dbReference type="STRING" id="768710.DesyoDRAFT_0906"/>
<protein>
    <submittedName>
        <fullName evidence="7">Prepilin-type N-terminal cleavage/methylation domain-containing protein</fullName>
    </submittedName>
</protein>
<dbReference type="AlphaFoldDB" id="H5XSH8"/>
<evidence type="ECO:0000256" key="2">
    <source>
        <dbReference type="ARBA" id="ARBA00022481"/>
    </source>
</evidence>
<sequence>MNHLKRDNGFTLIEVLAVIIIIAALAYIAIPKLVSSTANARQKADIATAHQVKAALDRYQVENGVYPKSTEFTADEGTVTSTKLIPKYISKLDKTVTQQVAEGKEGFGVKALVQDGADETLLVIPDNTTASPTNLIMVYLSANGLGAEVRVYDSTLTQILWTSAN</sequence>
<dbReference type="EMBL" id="CM001441">
    <property type="protein sequence ID" value="EHQ88078.1"/>
    <property type="molecule type" value="Genomic_DNA"/>
</dbReference>
<dbReference type="GO" id="GO:0015627">
    <property type="term" value="C:type II protein secretion system complex"/>
    <property type="evidence" value="ECO:0007669"/>
    <property type="project" value="InterPro"/>
</dbReference>
<keyword evidence="8" id="KW-1185">Reference proteome</keyword>
<dbReference type="NCBIfam" id="TIGR02532">
    <property type="entry name" value="IV_pilin_GFxxxE"/>
    <property type="match status" value="1"/>
</dbReference>
<dbReference type="PANTHER" id="PTHR30093">
    <property type="entry name" value="GENERAL SECRETION PATHWAY PROTEIN G"/>
    <property type="match status" value="1"/>
</dbReference>
<dbReference type="Gene3D" id="3.30.700.10">
    <property type="entry name" value="Glycoprotein, Type 4 Pilin"/>
    <property type="match status" value="1"/>
</dbReference>
<keyword evidence="2" id="KW-0488">Methylation</keyword>
<keyword evidence="5 6" id="KW-0472">Membrane</keyword>
<dbReference type="SUPFAM" id="SSF54523">
    <property type="entry name" value="Pili subunits"/>
    <property type="match status" value="1"/>
</dbReference>
<keyword evidence="4 6" id="KW-1133">Transmembrane helix</keyword>
<proteinExistence type="predicted"/>
<dbReference type="InterPro" id="IPR000983">
    <property type="entry name" value="Bac_GSPG_pilin"/>
</dbReference>
<dbReference type="PANTHER" id="PTHR30093:SF44">
    <property type="entry name" value="TYPE II SECRETION SYSTEM CORE PROTEIN G"/>
    <property type="match status" value="1"/>
</dbReference>
<comment type="subcellular location">
    <subcellularLocation>
        <location evidence="1">Membrane</location>
        <topology evidence="1">Single-pass membrane protein</topology>
    </subcellularLocation>
</comment>
<dbReference type="InterPro" id="IPR045584">
    <property type="entry name" value="Pilin-like"/>
</dbReference>
<dbReference type="PRINTS" id="PR00813">
    <property type="entry name" value="BCTERIALGSPG"/>
</dbReference>
<reference evidence="7 8" key="1">
    <citation type="submission" date="2011-11" db="EMBL/GenBank/DDBJ databases">
        <title>The Noncontiguous Finished genome of Desulfosporosinus youngiae DSM 17734.</title>
        <authorList>
            <consortium name="US DOE Joint Genome Institute (JGI-PGF)"/>
            <person name="Lucas S."/>
            <person name="Han J."/>
            <person name="Lapidus A."/>
            <person name="Cheng J.-F."/>
            <person name="Goodwin L."/>
            <person name="Pitluck S."/>
            <person name="Peters L."/>
            <person name="Ovchinnikova G."/>
            <person name="Lu M."/>
            <person name="Land M.L."/>
            <person name="Hauser L."/>
            <person name="Pester M."/>
            <person name="Spring S."/>
            <person name="Ollivier B."/>
            <person name="Rattei T."/>
            <person name="Klenk H.-P."/>
            <person name="Wagner M."/>
            <person name="Loy A."/>
            <person name="Woyke T.J."/>
        </authorList>
    </citation>
    <scope>NUCLEOTIDE SEQUENCE [LARGE SCALE GENOMIC DNA]</scope>
    <source>
        <strain evidence="7 8">DSM 17734</strain>
    </source>
</reference>
<dbReference type="OrthoDB" id="1797950at2"/>
<dbReference type="eggNOG" id="COG2165">
    <property type="taxonomic scope" value="Bacteria"/>
</dbReference>
<dbReference type="InterPro" id="IPR012902">
    <property type="entry name" value="N_methyl_site"/>
</dbReference>
<evidence type="ECO:0000256" key="3">
    <source>
        <dbReference type="ARBA" id="ARBA00022692"/>
    </source>
</evidence>
<keyword evidence="3 6" id="KW-0812">Transmembrane</keyword>
<evidence type="ECO:0000256" key="5">
    <source>
        <dbReference type="ARBA" id="ARBA00023136"/>
    </source>
</evidence>
<evidence type="ECO:0000256" key="1">
    <source>
        <dbReference type="ARBA" id="ARBA00004167"/>
    </source>
</evidence>
<dbReference type="RefSeq" id="WP_007779932.1">
    <property type="nucleotide sequence ID" value="NZ_CM001441.1"/>
</dbReference>
<dbReference type="GO" id="GO:0015628">
    <property type="term" value="P:protein secretion by the type II secretion system"/>
    <property type="evidence" value="ECO:0007669"/>
    <property type="project" value="InterPro"/>
</dbReference>
<organism evidence="7 8">
    <name type="scientific">Desulfosporosinus youngiae DSM 17734</name>
    <dbReference type="NCBI Taxonomy" id="768710"/>
    <lineage>
        <taxon>Bacteria</taxon>
        <taxon>Bacillati</taxon>
        <taxon>Bacillota</taxon>
        <taxon>Clostridia</taxon>
        <taxon>Eubacteriales</taxon>
        <taxon>Desulfitobacteriaceae</taxon>
        <taxon>Desulfosporosinus</taxon>
    </lineage>
</organism>
<gene>
    <name evidence="7" type="ORF">DesyoDRAFT_0906</name>
</gene>
<dbReference type="Proteomes" id="UP000005104">
    <property type="component" value="Chromosome"/>
</dbReference>
<dbReference type="GO" id="GO:0016020">
    <property type="term" value="C:membrane"/>
    <property type="evidence" value="ECO:0007669"/>
    <property type="project" value="UniProtKB-SubCell"/>
</dbReference>
<evidence type="ECO:0000313" key="8">
    <source>
        <dbReference type="Proteomes" id="UP000005104"/>
    </source>
</evidence>
<evidence type="ECO:0000313" key="7">
    <source>
        <dbReference type="EMBL" id="EHQ88078.1"/>
    </source>
</evidence>